<sequence>MATCVDRDVDQSAFRECRYCTWGVPAYNGRWRWGSPRVNLQSSPSFSGAFNERGRCVRPLFPTMVGYLHDIRTQPAAIFLILLISSQTPFDSLAFRPAGSAHAGLISHLHSLLSRSSHDFPRTYIGVVEFDQGPPASSQHLFIATATAIYRDVDGHDFFTSRVTA</sequence>
<accession>A0A0D0CKF3</accession>
<dbReference type="HOGENOM" id="CLU_1610949_0_0_1"/>
<dbReference type="Proteomes" id="UP000053593">
    <property type="component" value="Unassembled WGS sequence"/>
</dbReference>
<organism evidence="1 2">
    <name type="scientific">Collybiopsis luxurians FD-317 M1</name>
    <dbReference type="NCBI Taxonomy" id="944289"/>
    <lineage>
        <taxon>Eukaryota</taxon>
        <taxon>Fungi</taxon>
        <taxon>Dikarya</taxon>
        <taxon>Basidiomycota</taxon>
        <taxon>Agaricomycotina</taxon>
        <taxon>Agaricomycetes</taxon>
        <taxon>Agaricomycetidae</taxon>
        <taxon>Agaricales</taxon>
        <taxon>Marasmiineae</taxon>
        <taxon>Omphalotaceae</taxon>
        <taxon>Collybiopsis</taxon>
        <taxon>Collybiopsis luxurians</taxon>
    </lineage>
</organism>
<proteinExistence type="predicted"/>
<protein>
    <submittedName>
        <fullName evidence="1">Uncharacterized protein</fullName>
    </submittedName>
</protein>
<dbReference type="EMBL" id="KN834805">
    <property type="protein sequence ID" value="KIK55548.1"/>
    <property type="molecule type" value="Genomic_DNA"/>
</dbReference>
<gene>
    <name evidence="1" type="ORF">GYMLUDRAFT_76487</name>
</gene>
<evidence type="ECO:0000313" key="1">
    <source>
        <dbReference type="EMBL" id="KIK55548.1"/>
    </source>
</evidence>
<reference evidence="1 2" key="1">
    <citation type="submission" date="2014-04" db="EMBL/GenBank/DDBJ databases">
        <title>Evolutionary Origins and Diversification of the Mycorrhizal Mutualists.</title>
        <authorList>
            <consortium name="DOE Joint Genome Institute"/>
            <consortium name="Mycorrhizal Genomics Consortium"/>
            <person name="Kohler A."/>
            <person name="Kuo A."/>
            <person name="Nagy L.G."/>
            <person name="Floudas D."/>
            <person name="Copeland A."/>
            <person name="Barry K.W."/>
            <person name="Cichocki N."/>
            <person name="Veneault-Fourrey C."/>
            <person name="LaButti K."/>
            <person name="Lindquist E.A."/>
            <person name="Lipzen A."/>
            <person name="Lundell T."/>
            <person name="Morin E."/>
            <person name="Murat C."/>
            <person name="Riley R."/>
            <person name="Ohm R."/>
            <person name="Sun H."/>
            <person name="Tunlid A."/>
            <person name="Henrissat B."/>
            <person name="Grigoriev I.V."/>
            <person name="Hibbett D.S."/>
            <person name="Martin F."/>
        </authorList>
    </citation>
    <scope>NUCLEOTIDE SEQUENCE [LARGE SCALE GENOMIC DNA]</scope>
    <source>
        <strain evidence="1 2">FD-317 M1</strain>
    </source>
</reference>
<name>A0A0D0CKF3_9AGAR</name>
<evidence type="ECO:0000313" key="2">
    <source>
        <dbReference type="Proteomes" id="UP000053593"/>
    </source>
</evidence>
<keyword evidence="2" id="KW-1185">Reference proteome</keyword>
<dbReference type="AlphaFoldDB" id="A0A0D0CKF3"/>